<reference evidence="2" key="2">
    <citation type="submission" date="2019-03" db="EMBL/GenBank/DDBJ databases">
        <authorList>
            <person name="Chen S.-C."/>
            <person name="Wu S.-Y."/>
            <person name="Lai M.-C."/>
        </authorList>
    </citation>
    <scope>NUCLEOTIDE SEQUENCE</scope>
    <source>
        <strain evidence="2">ML15</strain>
    </source>
</reference>
<keyword evidence="3" id="KW-1185">Reference proteome</keyword>
<reference evidence="2" key="1">
    <citation type="journal article" date="2005" name="Int. J. Syst. Evol. Microbiol.">
        <title>Methanofollis formosanus sp. nov., isolated from a fish pond.</title>
        <authorList>
            <person name="Wu S.Y."/>
            <person name="Chen S.C."/>
            <person name="Lai M.C."/>
        </authorList>
    </citation>
    <scope>NUCLEOTIDE SEQUENCE</scope>
    <source>
        <strain evidence="2">ML15</strain>
    </source>
</reference>
<keyword evidence="1" id="KW-0812">Transmembrane</keyword>
<dbReference type="Proteomes" id="UP000826709">
    <property type="component" value="Chromosome"/>
</dbReference>
<feature type="transmembrane region" description="Helical" evidence="1">
    <location>
        <begin position="43"/>
        <end position="69"/>
    </location>
</feature>
<organism evidence="2 3">
    <name type="scientific">Methanofollis formosanus</name>
    <dbReference type="NCBI Taxonomy" id="299308"/>
    <lineage>
        <taxon>Archaea</taxon>
        <taxon>Methanobacteriati</taxon>
        <taxon>Methanobacteriota</taxon>
        <taxon>Stenosarchaea group</taxon>
        <taxon>Methanomicrobia</taxon>
        <taxon>Methanomicrobiales</taxon>
        <taxon>Methanomicrobiaceae</taxon>
        <taxon>Methanofollis</taxon>
    </lineage>
</organism>
<accession>A0A8G1EG35</accession>
<dbReference type="KEGG" id="mfk:E2N92_08255"/>
<evidence type="ECO:0000256" key="1">
    <source>
        <dbReference type="SAM" id="Phobius"/>
    </source>
</evidence>
<protein>
    <submittedName>
        <fullName evidence="2">Uncharacterized protein</fullName>
    </submittedName>
</protein>
<gene>
    <name evidence="2" type="ORF">E2N92_08255</name>
</gene>
<keyword evidence="1" id="KW-1133">Transmembrane helix</keyword>
<dbReference type="RefSeq" id="WP_220680729.1">
    <property type="nucleotide sequence ID" value="NZ_CP037968.1"/>
</dbReference>
<sequence length="78" mass="8358">MKKIPIFSILLMITLSLAVLIAQFPGSLEPAAAALGIGSDEALALFIVVMFLLAILFCVLFVLESVAILRSHFPSGRK</sequence>
<evidence type="ECO:0000313" key="3">
    <source>
        <dbReference type="Proteomes" id="UP000826709"/>
    </source>
</evidence>
<evidence type="ECO:0000313" key="2">
    <source>
        <dbReference type="EMBL" id="QYZ79423.1"/>
    </source>
</evidence>
<keyword evidence="1" id="KW-0472">Membrane</keyword>
<dbReference type="EMBL" id="CP037968">
    <property type="protein sequence ID" value="QYZ79423.1"/>
    <property type="molecule type" value="Genomic_DNA"/>
</dbReference>
<name>A0A8G1EG35_9EURY</name>
<dbReference type="AlphaFoldDB" id="A0A8G1EG35"/>
<proteinExistence type="predicted"/>